<comment type="similarity">
    <text evidence="1 3">Belongs to the short-chain dehydrogenases/reductases (SDR) family.</text>
</comment>
<sequence>MWLYLVTLLSLYFLLRWYRERQTVPNLQGKYVLITGCDSGFGSLLARYLDRRGMHVLAACPTPKGAEQLNEATSHRLQTVFLDVTKTDSVAVMAEWVKGQVGKKGLWGLVNNAGIGFPMAPNEWLTKEDFQKVISVNLLGMIDVTVNLLPLVRQAKGRITNMSSGLGRIAIFGGGYCISKYGVEAFSDSLRRELRPFGVKVSIVEPGAFKTGVATKPMVEENFTSLWARMPNDVKESYGEQYFNTYSKNFFDLVTTASSNLHLVIDSLQHSVIAVNPRTRYSPGWDCKFVYLPLSYFPTIIMDYVLAWSSPVPGQCAASPPEHHGKRLLPETHVTSAC</sequence>
<feature type="chain" id="PRO_5043406534" evidence="4">
    <location>
        <begin position="18"/>
        <end position="338"/>
    </location>
</feature>
<keyword evidence="6" id="KW-1185">Reference proteome</keyword>
<organism evidence="5 6">
    <name type="scientific">Pleurodeles waltl</name>
    <name type="common">Iberian ribbed newt</name>
    <dbReference type="NCBI Taxonomy" id="8319"/>
    <lineage>
        <taxon>Eukaryota</taxon>
        <taxon>Metazoa</taxon>
        <taxon>Chordata</taxon>
        <taxon>Craniata</taxon>
        <taxon>Vertebrata</taxon>
        <taxon>Euteleostomi</taxon>
        <taxon>Amphibia</taxon>
        <taxon>Batrachia</taxon>
        <taxon>Caudata</taxon>
        <taxon>Salamandroidea</taxon>
        <taxon>Salamandridae</taxon>
        <taxon>Pleurodelinae</taxon>
        <taxon>Pleurodeles</taxon>
    </lineage>
</organism>
<name>A0AAV7S7J6_PLEWA</name>
<dbReference type="InterPro" id="IPR020904">
    <property type="entry name" value="Sc_DH/Rdtase_CS"/>
</dbReference>
<evidence type="ECO:0000313" key="6">
    <source>
        <dbReference type="Proteomes" id="UP001066276"/>
    </source>
</evidence>
<dbReference type="AlphaFoldDB" id="A0AAV7S7J6"/>
<dbReference type="Pfam" id="PF00106">
    <property type="entry name" value="adh_short"/>
    <property type="match status" value="1"/>
</dbReference>
<protein>
    <submittedName>
        <fullName evidence="5">Uncharacterized protein</fullName>
    </submittedName>
</protein>
<dbReference type="Gene3D" id="3.40.50.720">
    <property type="entry name" value="NAD(P)-binding Rossmann-like Domain"/>
    <property type="match status" value="1"/>
</dbReference>
<reference evidence="5" key="1">
    <citation type="journal article" date="2022" name="bioRxiv">
        <title>Sequencing and chromosome-scale assembly of the giantPleurodeles waltlgenome.</title>
        <authorList>
            <person name="Brown T."/>
            <person name="Elewa A."/>
            <person name="Iarovenko S."/>
            <person name="Subramanian E."/>
            <person name="Araus A.J."/>
            <person name="Petzold A."/>
            <person name="Susuki M."/>
            <person name="Suzuki K.-i.T."/>
            <person name="Hayashi T."/>
            <person name="Toyoda A."/>
            <person name="Oliveira C."/>
            <person name="Osipova E."/>
            <person name="Leigh N.D."/>
            <person name="Simon A."/>
            <person name="Yun M.H."/>
        </authorList>
    </citation>
    <scope>NUCLEOTIDE SEQUENCE</scope>
    <source>
        <strain evidence="5">20211129_DDA</strain>
        <tissue evidence="5">Liver</tissue>
    </source>
</reference>
<dbReference type="PANTHER" id="PTHR43313">
    <property type="entry name" value="SHORT-CHAIN DEHYDROGENASE/REDUCTASE FAMILY 9C"/>
    <property type="match status" value="1"/>
</dbReference>
<evidence type="ECO:0000256" key="1">
    <source>
        <dbReference type="ARBA" id="ARBA00006484"/>
    </source>
</evidence>
<dbReference type="SUPFAM" id="SSF51735">
    <property type="entry name" value="NAD(P)-binding Rossmann-fold domains"/>
    <property type="match status" value="1"/>
</dbReference>
<evidence type="ECO:0000256" key="3">
    <source>
        <dbReference type="RuleBase" id="RU000363"/>
    </source>
</evidence>
<evidence type="ECO:0000313" key="5">
    <source>
        <dbReference type="EMBL" id="KAJ1159952.1"/>
    </source>
</evidence>
<comment type="caution">
    <text evidence="5">The sequence shown here is derived from an EMBL/GenBank/DDBJ whole genome shotgun (WGS) entry which is preliminary data.</text>
</comment>
<dbReference type="GO" id="GO:0016491">
    <property type="term" value="F:oxidoreductase activity"/>
    <property type="evidence" value="ECO:0007669"/>
    <property type="project" value="UniProtKB-KW"/>
</dbReference>
<evidence type="ECO:0000256" key="4">
    <source>
        <dbReference type="SAM" id="SignalP"/>
    </source>
</evidence>
<dbReference type="InterPro" id="IPR002347">
    <property type="entry name" value="SDR_fam"/>
</dbReference>
<keyword evidence="2" id="KW-0560">Oxidoreductase</keyword>
<dbReference type="EMBL" id="JANPWB010000008">
    <property type="protein sequence ID" value="KAJ1159952.1"/>
    <property type="molecule type" value="Genomic_DNA"/>
</dbReference>
<accession>A0AAV7S7J6</accession>
<dbReference type="PANTHER" id="PTHR43313:SF48">
    <property type="match status" value="1"/>
</dbReference>
<proteinExistence type="inferred from homology"/>
<gene>
    <name evidence="5" type="ORF">NDU88_000456</name>
</gene>
<dbReference type="PRINTS" id="PR00080">
    <property type="entry name" value="SDRFAMILY"/>
</dbReference>
<dbReference type="PROSITE" id="PS00061">
    <property type="entry name" value="ADH_SHORT"/>
    <property type="match status" value="1"/>
</dbReference>
<dbReference type="Proteomes" id="UP001066276">
    <property type="component" value="Chromosome 4_2"/>
</dbReference>
<dbReference type="FunFam" id="3.40.50.720:FF:000074">
    <property type="entry name" value="Retinol dehydrogenase type 1"/>
    <property type="match status" value="1"/>
</dbReference>
<dbReference type="InterPro" id="IPR036291">
    <property type="entry name" value="NAD(P)-bd_dom_sf"/>
</dbReference>
<keyword evidence="4" id="KW-0732">Signal</keyword>
<dbReference type="GO" id="GO:0008202">
    <property type="term" value="P:steroid metabolic process"/>
    <property type="evidence" value="ECO:0007669"/>
    <property type="project" value="TreeGrafter"/>
</dbReference>
<evidence type="ECO:0000256" key="2">
    <source>
        <dbReference type="ARBA" id="ARBA00023002"/>
    </source>
</evidence>
<dbReference type="PRINTS" id="PR00081">
    <property type="entry name" value="GDHRDH"/>
</dbReference>
<feature type="signal peptide" evidence="4">
    <location>
        <begin position="1"/>
        <end position="17"/>
    </location>
</feature>